<dbReference type="InterPro" id="IPR052718">
    <property type="entry name" value="NmrA-type_oxidoreductase"/>
</dbReference>
<comment type="caution">
    <text evidence="2">The sequence shown here is derived from an EMBL/GenBank/DDBJ whole genome shotgun (WGS) entry which is preliminary data.</text>
</comment>
<feature type="domain" description="NAD(P)-binding" evidence="1">
    <location>
        <begin position="7"/>
        <end position="181"/>
    </location>
</feature>
<keyword evidence="2" id="KW-0560">Oxidoreductase</keyword>
<gene>
    <name evidence="2" type="ORF">FHS54_002873</name>
</gene>
<dbReference type="SUPFAM" id="SSF51735">
    <property type="entry name" value="NAD(P)-binding Rossmann-fold domains"/>
    <property type="match status" value="1"/>
</dbReference>
<organism evidence="2 3">
    <name type="scientific">Sphingobium vermicomposti</name>
    <dbReference type="NCBI Taxonomy" id="529005"/>
    <lineage>
        <taxon>Bacteria</taxon>
        <taxon>Pseudomonadati</taxon>
        <taxon>Pseudomonadota</taxon>
        <taxon>Alphaproteobacteria</taxon>
        <taxon>Sphingomonadales</taxon>
        <taxon>Sphingomonadaceae</taxon>
        <taxon>Sphingobium</taxon>
    </lineage>
</organism>
<dbReference type="InterPro" id="IPR016040">
    <property type="entry name" value="NAD(P)-bd_dom"/>
</dbReference>
<dbReference type="EMBL" id="JAASQR010000004">
    <property type="protein sequence ID" value="NIJ17873.1"/>
    <property type="molecule type" value="Genomic_DNA"/>
</dbReference>
<name>A0A846M8U4_9SPHN</name>
<dbReference type="GO" id="GO:0003955">
    <property type="term" value="F:NAD(P)H dehydrogenase (quinone) activity"/>
    <property type="evidence" value="ECO:0007669"/>
    <property type="project" value="UniProtKB-EC"/>
</dbReference>
<dbReference type="InterPro" id="IPR036291">
    <property type="entry name" value="NAD(P)-bd_dom_sf"/>
</dbReference>
<dbReference type="Pfam" id="PF13460">
    <property type="entry name" value="NAD_binding_10"/>
    <property type="match status" value="1"/>
</dbReference>
<dbReference type="EC" id="1.6.5.2" evidence="2"/>
<protein>
    <submittedName>
        <fullName evidence="2">NAD(P)H dehydrogenase (Quinone)</fullName>
        <ecNumber evidence="2">1.6.5.2</ecNumber>
    </submittedName>
</protein>
<reference evidence="2 3" key="1">
    <citation type="submission" date="2020-03" db="EMBL/GenBank/DDBJ databases">
        <title>Genomic Encyclopedia of Type Strains, Phase IV (KMG-IV): sequencing the most valuable type-strain genomes for metagenomic binning, comparative biology and taxonomic classification.</title>
        <authorList>
            <person name="Goeker M."/>
        </authorList>
    </citation>
    <scope>NUCLEOTIDE SEQUENCE [LARGE SCALE GENOMIC DNA]</scope>
    <source>
        <strain evidence="2 3">DSM 21299</strain>
    </source>
</reference>
<keyword evidence="3" id="KW-1185">Reference proteome</keyword>
<dbReference type="PANTHER" id="PTHR47129:SF1">
    <property type="entry name" value="NMRA-LIKE DOMAIN-CONTAINING PROTEIN"/>
    <property type="match status" value="1"/>
</dbReference>
<dbReference type="Gene3D" id="3.90.25.10">
    <property type="entry name" value="UDP-galactose 4-epimerase, domain 1"/>
    <property type="match status" value="1"/>
</dbReference>
<proteinExistence type="predicted"/>
<dbReference type="Gene3D" id="3.40.50.720">
    <property type="entry name" value="NAD(P)-binding Rossmann-like Domain"/>
    <property type="match status" value="1"/>
</dbReference>
<sequence length="293" mass="30831">MKIGVSGATGQLGKAVLGFLKAQAADAKIVGISRTPNRLETQIECRRGDYDDPASLELAYAGLDRLFIIPGSDPDWAARCRQIVAAVDAAVSVGVGQIILMSDVGARQETRPSVGAAGWLGEQRLVTTAPCWTILRVNYFVESFAQESRLCLREGTLTELGESRIAFVSRDDVAAAAAGLLVGHGHAGATYNATGPHSVSGSERAEAISRIAGIAVRFETATMEHLSGRLIAAGYPEAYLDVVIDTKQKCLTGAFDIVTGDVERLSGRRPTSFIEGLSSALGDGAEITTTPLP</sequence>
<dbReference type="RefSeq" id="WP_167304724.1">
    <property type="nucleotide sequence ID" value="NZ_JAASQR010000004.1"/>
</dbReference>
<dbReference type="Proteomes" id="UP000576821">
    <property type="component" value="Unassembled WGS sequence"/>
</dbReference>
<evidence type="ECO:0000259" key="1">
    <source>
        <dbReference type="Pfam" id="PF13460"/>
    </source>
</evidence>
<evidence type="ECO:0000313" key="3">
    <source>
        <dbReference type="Proteomes" id="UP000576821"/>
    </source>
</evidence>
<dbReference type="AlphaFoldDB" id="A0A846M8U4"/>
<evidence type="ECO:0000313" key="2">
    <source>
        <dbReference type="EMBL" id="NIJ17873.1"/>
    </source>
</evidence>
<accession>A0A846M8U4</accession>
<dbReference type="PANTHER" id="PTHR47129">
    <property type="entry name" value="QUINONE OXIDOREDUCTASE 2"/>
    <property type="match status" value="1"/>
</dbReference>